<dbReference type="SUPFAM" id="SSF161070">
    <property type="entry name" value="SNF-like"/>
    <property type="match status" value="1"/>
</dbReference>
<dbReference type="NCBIfam" id="NF037979">
    <property type="entry name" value="Na_transp"/>
    <property type="match status" value="1"/>
</dbReference>
<feature type="transmembrane region" description="Helical" evidence="6">
    <location>
        <begin position="248"/>
        <end position="275"/>
    </location>
</feature>
<proteinExistence type="predicted"/>
<dbReference type="CDD" id="cd10336">
    <property type="entry name" value="SLC6sbd_Tyt1-Like"/>
    <property type="match status" value="1"/>
</dbReference>
<dbReference type="PANTHER" id="PTHR42948">
    <property type="entry name" value="TRANSPORTER"/>
    <property type="match status" value="1"/>
</dbReference>
<keyword evidence="8" id="KW-1185">Reference proteome</keyword>
<accession>A0A544T1X9</accession>
<dbReference type="EMBL" id="VDGH01000009">
    <property type="protein sequence ID" value="TQR11455.1"/>
    <property type="molecule type" value="Genomic_DNA"/>
</dbReference>
<organism evidence="7 8">
    <name type="scientific">Psychrobacillus lasiicapitis</name>
    <dbReference type="NCBI Taxonomy" id="1636719"/>
    <lineage>
        <taxon>Bacteria</taxon>
        <taxon>Bacillati</taxon>
        <taxon>Bacillota</taxon>
        <taxon>Bacilli</taxon>
        <taxon>Bacillales</taxon>
        <taxon>Bacillaceae</taxon>
        <taxon>Psychrobacillus</taxon>
    </lineage>
</organism>
<dbReference type="OrthoDB" id="9762833at2"/>
<dbReference type="PANTHER" id="PTHR42948:SF1">
    <property type="entry name" value="TRANSPORTER"/>
    <property type="match status" value="1"/>
</dbReference>
<keyword evidence="5 6" id="KW-0472">Membrane</keyword>
<evidence type="ECO:0000256" key="5">
    <source>
        <dbReference type="ARBA" id="ARBA00023136"/>
    </source>
</evidence>
<feature type="transmembrane region" description="Helical" evidence="6">
    <location>
        <begin position="419"/>
        <end position="445"/>
    </location>
</feature>
<dbReference type="GO" id="GO:0016020">
    <property type="term" value="C:membrane"/>
    <property type="evidence" value="ECO:0007669"/>
    <property type="project" value="UniProtKB-SubCell"/>
</dbReference>
<evidence type="ECO:0000313" key="7">
    <source>
        <dbReference type="EMBL" id="TQR11455.1"/>
    </source>
</evidence>
<keyword evidence="2" id="KW-0813">Transport</keyword>
<evidence type="ECO:0000256" key="3">
    <source>
        <dbReference type="ARBA" id="ARBA00022692"/>
    </source>
</evidence>
<feature type="transmembrane region" description="Helical" evidence="6">
    <location>
        <begin position="177"/>
        <end position="195"/>
    </location>
</feature>
<feature type="transmembrane region" description="Helical" evidence="6">
    <location>
        <begin position="86"/>
        <end position="112"/>
    </location>
</feature>
<dbReference type="PROSITE" id="PS50267">
    <property type="entry name" value="NA_NEUROTRAN_SYMP_3"/>
    <property type="match status" value="1"/>
</dbReference>
<feature type="transmembrane region" description="Helical" evidence="6">
    <location>
        <begin position="302"/>
        <end position="329"/>
    </location>
</feature>
<dbReference type="AlphaFoldDB" id="A0A544T1X9"/>
<keyword evidence="4 6" id="KW-1133">Transmembrane helix</keyword>
<evidence type="ECO:0000256" key="2">
    <source>
        <dbReference type="ARBA" id="ARBA00022448"/>
    </source>
</evidence>
<evidence type="ECO:0000313" key="8">
    <source>
        <dbReference type="Proteomes" id="UP000317316"/>
    </source>
</evidence>
<protein>
    <submittedName>
        <fullName evidence="7">Sodium-dependent transporter</fullName>
    </submittedName>
</protein>
<comment type="subcellular location">
    <subcellularLocation>
        <location evidence="1">Membrane</location>
        <topology evidence="1">Multi-pass membrane protein</topology>
    </subcellularLocation>
</comment>
<comment type="caution">
    <text evidence="7">The sequence shown here is derived from an EMBL/GenBank/DDBJ whole genome shotgun (WGS) entry which is preliminary data.</text>
</comment>
<feature type="transmembrane region" description="Helical" evidence="6">
    <location>
        <begin position="41"/>
        <end position="65"/>
    </location>
</feature>
<feature type="transmembrane region" description="Helical" evidence="6">
    <location>
        <begin position="215"/>
        <end position="236"/>
    </location>
</feature>
<feature type="transmembrane region" description="Helical" evidence="6">
    <location>
        <begin position="132"/>
        <end position="157"/>
    </location>
</feature>
<reference evidence="7 8" key="1">
    <citation type="submission" date="2019-05" db="EMBL/GenBank/DDBJ databases">
        <title>Psychrobacillus vulpis sp. nov., a new species isolated from feces of a red fox that inhabits in The Tablas de Daimiel Natural Park, Albacete, Spain.</title>
        <authorList>
            <person name="Rodriguez M."/>
            <person name="Reina J.C."/>
            <person name="Bejar V."/>
            <person name="Llamas I."/>
        </authorList>
    </citation>
    <scope>NUCLEOTIDE SEQUENCE [LARGE SCALE GENOMIC DNA]</scope>
    <source>
        <strain evidence="7 8">NEAU-3TGS17</strain>
    </source>
</reference>
<dbReference type="InterPro" id="IPR037272">
    <property type="entry name" value="SNS_sf"/>
</dbReference>
<dbReference type="Proteomes" id="UP000317316">
    <property type="component" value="Unassembled WGS sequence"/>
</dbReference>
<gene>
    <name evidence="7" type="ORF">FG382_16075</name>
</gene>
<dbReference type="Pfam" id="PF00209">
    <property type="entry name" value="SNF"/>
    <property type="match status" value="2"/>
</dbReference>
<evidence type="ECO:0000256" key="4">
    <source>
        <dbReference type="ARBA" id="ARBA00022989"/>
    </source>
</evidence>
<evidence type="ECO:0000256" key="6">
    <source>
        <dbReference type="SAM" id="Phobius"/>
    </source>
</evidence>
<sequence>MNSNRGQWSTKLGFILSSAGAAIGLGAIWKMPYVTGQSGGGAFFLIFVCLTLLIGLPMLISEFIIGRGSGEEAITAYKKLVPQSAWVWIGRLGVVGCFLLLSFYSVVGGWILVYSGMSVVGNVITDNTSSDVLFGTIIGTPWITLVGLLVFTLLNVWVISSGVQNGIEKANKLMMPLLFIFFFILVIRSLTLDGAMEGVKFFLSPDFSKTTGESILYALGQSFFALAVGFSCMVTYSSYLKKDVSLPYSAGSVVIMNIFVSLLAGLAIFPVVYAFGYEPTEGPGLLFIVLPTVFGQMPFGEVFLALFLILFLFATLTSSFSMYEIIVAALMEKWKNARKGITWIIGGIIFVASVPSALSSSLLKDVTVFQKSVFDATDFLVSNMMLPLGNLLIAIFIIHKMNKVLVEEEFKLSSTLAPGYYTAWRFLMTWMVPVVIVIVLVYSLLPILGG</sequence>
<dbReference type="InterPro" id="IPR000175">
    <property type="entry name" value="Na/ntran_symport"/>
</dbReference>
<feature type="transmembrane region" description="Helical" evidence="6">
    <location>
        <begin position="379"/>
        <end position="398"/>
    </location>
</feature>
<dbReference type="InterPro" id="IPR047218">
    <property type="entry name" value="YocR/YhdH-like"/>
</dbReference>
<feature type="transmembrane region" description="Helical" evidence="6">
    <location>
        <begin position="12"/>
        <end position="29"/>
    </location>
</feature>
<dbReference type="RefSeq" id="WP_142539899.1">
    <property type="nucleotide sequence ID" value="NZ_BMIE01000007.1"/>
</dbReference>
<keyword evidence="3 6" id="KW-0812">Transmembrane</keyword>
<feature type="transmembrane region" description="Helical" evidence="6">
    <location>
        <begin position="341"/>
        <end position="359"/>
    </location>
</feature>
<dbReference type="PRINTS" id="PR00176">
    <property type="entry name" value="NANEUSMPORT"/>
</dbReference>
<name>A0A544T1X9_9BACI</name>
<evidence type="ECO:0000256" key="1">
    <source>
        <dbReference type="ARBA" id="ARBA00004141"/>
    </source>
</evidence>